<name>A0A060CCP6_9BACT</name>
<organism evidence="2">
    <name type="scientific">uncultured Spirosoma sp</name>
    <dbReference type="NCBI Taxonomy" id="278208"/>
    <lineage>
        <taxon>Bacteria</taxon>
        <taxon>Pseudomonadati</taxon>
        <taxon>Bacteroidota</taxon>
        <taxon>Cytophagia</taxon>
        <taxon>Cytophagales</taxon>
        <taxon>Cytophagaceae</taxon>
        <taxon>Spirosoma</taxon>
        <taxon>environmental samples</taxon>
    </lineage>
</organism>
<dbReference type="AlphaFoldDB" id="A0A060CCP6"/>
<evidence type="ECO:0000313" key="2">
    <source>
        <dbReference type="EMBL" id="AIA92974.1"/>
    </source>
</evidence>
<sequence>MRLTNIYAQHILYKKSIEKSGADVVINFYELLTGLTYLIFHPSVKQVSIGHQYIFLHPDFKFPGKNKVSLLSLCLFTKITCIGASVKLALSFRDMNDDKIT</sequence>
<feature type="transmembrane region" description="Helical" evidence="1">
    <location>
        <begin position="21"/>
        <end position="40"/>
    </location>
</feature>
<keyword evidence="1" id="KW-0812">Transmembrane</keyword>
<accession>A0A060CCP6</accession>
<dbReference type="EMBL" id="KF125645">
    <property type="protein sequence ID" value="AIA92974.1"/>
    <property type="molecule type" value="Genomic_DNA"/>
</dbReference>
<feature type="non-terminal residue" evidence="2">
    <location>
        <position position="101"/>
    </location>
</feature>
<keyword evidence="1" id="KW-1133">Transmembrane helix</keyword>
<reference evidence="2" key="1">
    <citation type="journal article" date="2013" name="Environ. Microbiol.">
        <title>Seasonally variable intestinal metagenomes of the red palm weevil (Rhynchophorus ferrugineus).</title>
        <authorList>
            <person name="Jia S."/>
            <person name="Zhang X."/>
            <person name="Zhang G."/>
            <person name="Yin A."/>
            <person name="Zhang S."/>
            <person name="Li F."/>
            <person name="Wang L."/>
            <person name="Zhao D."/>
            <person name="Yun Q."/>
            <person name="Tala"/>
            <person name="Wang J."/>
            <person name="Sun G."/>
            <person name="Baabdullah M."/>
            <person name="Yu X."/>
            <person name="Hu S."/>
            <person name="Al-Mssallem I.S."/>
            <person name="Yu J."/>
        </authorList>
    </citation>
    <scope>NUCLEOTIDE SEQUENCE</scope>
</reference>
<proteinExistence type="predicted"/>
<protein>
    <submittedName>
        <fullName evidence="2">CAZy families GT1 protein</fullName>
    </submittedName>
</protein>
<feature type="transmembrane region" description="Helical" evidence="1">
    <location>
        <begin position="68"/>
        <end position="90"/>
    </location>
</feature>
<evidence type="ECO:0000256" key="1">
    <source>
        <dbReference type="SAM" id="Phobius"/>
    </source>
</evidence>
<keyword evidence="1" id="KW-0472">Membrane</keyword>